<reference evidence="2 3" key="1">
    <citation type="journal article" date="2019" name="Int. J. Syst. Evol. Microbiol.">
        <title>The Global Catalogue of Microorganisms (GCM) 10K type strain sequencing project: providing services to taxonomists for standard genome sequencing and annotation.</title>
        <authorList>
            <consortium name="The Broad Institute Genomics Platform"/>
            <consortium name="The Broad Institute Genome Sequencing Center for Infectious Disease"/>
            <person name="Wu L."/>
            <person name="Ma J."/>
        </authorList>
    </citation>
    <scope>NUCLEOTIDE SEQUENCE [LARGE SCALE GENOMIC DNA]</scope>
    <source>
        <strain evidence="2 3">DT72</strain>
    </source>
</reference>
<evidence type="ECO:0000313" key="3">
    <source>
        <dbReference type="Proteomes" id="UP001596407"/>
    </source>
</evidence>
<dbReference type="SUPFAM" id="SSF49464">
    <property type="entry name" value="Carboxypeptidase regulatory domain-like"/>
    <property type="match status" value="1"/>
</dbReference>
<feature type="compositionally biased region" description="Low complexity" evidence="1">
    <location>
        <begin position="166"/>
        <end position="234"/>
    </location>
</feature>
<sequence length="251" mass="26936">MNLSASTDFGDYRLGEGHVVDVRVVDANGDPVENANVTLGHNRFGVSSGWRNDTNANGYFSQFGRRGMELSGNVTVDVTPPENSTRFAERLYTRNLDVTNDTTVTVTLDPNRVNFTARIAESDGTSAVGDTVGFKELPRRPVRGATPTRPADSRSNSAATPATNWSTIRTTCATTRTSRSPTTGRPTSTRWASTTPRTSGTSTSNCRTPRTSTSPSRRSPARPSRTRRSTSGTTALATPSRCTACRPTPTG</sequence>
<dbReference type="Gene3D" id="2.60.40.1120">
    <property type="entry name" value="Carboxypeptidase-like, regulatory domain"/>
    <property type="match status" value="1"/>
</dbReference>
<protein>
    <recommendedName>
        <fullName evidence="4">Carboxypeptidase regulatory-like domain-containing protein</fullName>
    </recommendedName>
</protein>
<name>A0ABD5WS31_9EURY</name>
<accession>A0ABD5WS31</accession>
<dbReference type="InterPro" id="IPR008969">
    <property type="entry name" value="CarboxyPept-like_regulatory"/>
</dbReference>
<keyword evidence="3" id="KW-1185">Reference proteome</keyword>
<feature type="compositionally biased region" description="Polar residues" evidence="1">
    <location>
        <begin position="153"/>
        <end position="165"/>
    </location>
</feature>
<evidence type="ECO:0008006" key="4">
    <source>
        <dbReference type="Google" id="ProtNLM"/>
    </source>
</evidence>
<dbReference type="EMBL" id="JBHSZH010000005">
    <property type="protein sequence ID" value="MFC7082007.1"/>
    <property type="molecule type" value="Genomic_DNA"/>
</dbReference>
<feature type="region of interest" description="Disordered" evidence="1">
    <location>
        <begin position="124"/>
        <end position="251"/>
    </location>
</feature>
<dbReference type="Proteomes" id="UP001596407">
    <property type="component" value="Unassembled WGS sequence"/>
</dbReference>
<dbReference type="RefSeq" id="WP_382210223.1">
    <property type="nucleotide sequence ID" value="NZ_JBHSZH010000005.1"/>
</dbReference>
<gene>
    <name evidence="2" type="ORF">ACFQJ6_19840</name>
</gene>
<evidence type="ECO:0000256" key="1">
    <source>
        <dbReference type="SAM" id="MobiDB-lite"/>
    </source>
</evidence>
<evidence type="ECO:0000313" key="2">
    <source>
        <dbReference type="EMBL" id="MFC7082007.1"/>
    </source>
</evidence>
<organism evidence="2 3">
    <name type="scientific">Halorussus caseinilyticus</name>
    <dbReference type="NCBI Taxonomy" id="3034025"/>
    <lineage>
        <taxon>Archaea</taxon>
        <taxon>Methanobacteriati</taxon>
        <taxon>Methanobacteriota</taxon>
        <taxon>Stenosarchaea group</taxon>
        <taxon>Halobacteria</taxon>
        <taxon>Halobacteriales</taxon>
        <taxon>Haladaptataceae</taxon>
        <taxon>Halorussus</taxon>
    </lineage>
</organism>
<comment type="caution">
    <text evidence="2">The sequence shown here is derived from an EMBL/GenBank/DDBJ whole genome shotgun (WGS) entry which is preliminary data.</text>
</comment>
<proteinExistence type="predicted"/>
<dbReference type="AlphaFoldDB" id="A0ABD5WS31"/>